<dbReference type="Proteomes" id="UP000651057">
    <property type="component" value="Unassembled WGS sequence"/>
</dbReference>
<gene>
    <name evidence="2" type="ORF">JJQ60_12185</name>
</gene>
<evidence type="ECO:0000256" key="1">
    <source>
        <dbReference type="SAM" id="Phobius"/>
    </source>
</evidence>
<evidence type="ECO:0000313" key="2">
    <source>
        <dbReference type="EMBL" id="MBL0684278.1"/>
    </source>
</evidence>
<comment type="caution">
    <text evidence="2">The sequence shown here is derived from an EMBL/GenBank/DDBJ whole genome shotgun (WGS) entry which is preliminary data.</text>
</comment>
<protein>
    <submittedName>
        <fullName evidence="2">Riboflavin synthase subunit beta</fullName>
    </submittedName>
</protein>
<dbReference type="RefSeq" id="WP_201920159.1">
    <property type="nucleotide sequence ID" value="NZ_BAABAX010000003.1"/>
</dbReference>
<feature type="transmembrane region" description="Helical" evidence="1">
    <location>
        <begin position="69"/>
        <end position="91"/>
    </location>
</feature>
<dbReference type="AlphaFoldDB" id="A0A936ZYH7"/>
<evidence type="ECO:0000313" key="3">
    <source>
        <dbReference type="Proteomes" id="UP000651057"/>
    </source>
</evidence>
<keyword evidence="1" id="KW-0812">Transmembrane</keyword>
<reference evidence="2" key="1">
    <citation type="submission" date="2021-01" db="EMBL/GenBank/DDBJ databases">
        <authorList>
            <person name="Zhong Y.L."/>
        </authorList>
    </citation>
    <scope>NUCLEOTIDE SEQUENCE</scope>
    <source>
        <strain evidence="2">KCTC 23302</strain>
    </source>
</reference>
<dbReference type="EMBL" id="JAERQJ010000004">
    <property type="protein sequence ID" value="MBL0684278.1"/>
    <property type="molecule type" value="Genomic_DNA"/>
</dbReference>
<name>A0A936ZYH7_9FLAO</name>
<sequence length="95" mass="11545">MGIFKTRKNKKFSYSPRYWDDNGEGSPYQIENRFDKFRNVGKSNNFKDKFSTAWEELKQGSDKKVNRRVLWIFLILLFLFLYLIDFDLSIFTARR</sequence>
<proteinExistence type="predicted"/>
<keyword evidence="1" id="KW-1133">Transmembrane helix</keyword>
<keyword evidence="3" id="KW-1185">Reference proteome</keyword>
<organism evidence="2 3">
    <name type="scientific">Aquimarina mytili</name>
    <dbReference type="NCBI Taxonomy" id="874423"/>
    <lineage>
        <taxon>Bacteria</taxon>
        <taxon>Pseudomonadati</taxon>
        <taxon>Bacteroidota</taxon>
        <taxon>Flavobacteriia</taxon>
        <taxon>Flavobacteriales</taxon>
        <taxon>Flavobacteriaceae</taxon>
        <taxon>Aquimarina</taxon>
    </lineage>
</organism>
<keyword evidence="1" id="KW-0472">Membrane</keyword>
<accession>A0A936ZYH7</accession>